<keyword evidence="10" id="KW-1185">Reference proteome</keyword>
<dbReference type="AlphaFoldDB" id="B1ZUH8"/>
<evidence type="ECO:0000313" key="9">
    <source>
        <dbReference type="EMBL" id="ACB74021.1"/>
    </source>
</evidence>
<keyword evidence="5 6" id="KW-0472">Membrane</keyword>
<feature type="domain" description="GYF" evidence="8">
    <location>
        <begin position="14"/>
        <end position="59"/>
    </location>
</feature>
<gene>
    <name evidence="9" type="ordered locus">Oter_0732</name>
</gene>
<evidence type="ECO:0000259" key="7">
    <source>
        <dbReference type="Pfam" id="PF06271"/>
    </source>
</evidence>
<dbReference type="GO" id="GO:0005886">
    <property type="term" value="C:plasma membrane"/>
    <property type="evidence" value="ECO:0007669"/>
    <property type="project" value="UniProtKB-SubCell"/>
</dbReference>
<keyword evidence="2" id="KW-1003">Cell membrane</keyword>
<dbReference type="Proteomes" id="UP000007013">
    <property type="component" value="Chromosome"/>
</dbReference>
<keyword evidence="4 6" id="KW-1133">Transmembrane helix</keyword>
<evidence type="ECO:0000259" key="8">
    <source>
        <dbReference type="Pfam" id="PF14237"/>
    </source>
</evidence>
<organism evidence="9 10">
    <name type="scientific">Opitutus terrae (strain DSM 11246 / JCM 15787 / PB90-1)</name>
    <dbReference type="NCBI Taxonomy" id="452637"/>
    <lineage>
        <taxon>Bacteria</taxon>
        <taxon>Pseudomonadati</taxon>
        <taxon>Verrucomicrobiota</taxon>
        <taxon>Opitutia</taxon>
        <taxon>Opitutales</taxon>
        <taxon>Opitutaceae</taxon>
        <taxon>Opitutus</taxon>
    </lineage>
</organism>
<dbReference type="eggNOG" id="COG1714">
    <property type="taxonomic scope" value="Bacteria"/>
</dbReference>
<dbReference type="EMBL" id="CP001032">
    <property type="protein sequence ID" value="ACB74021.1"/>
    <property type="molecule type" value="Genomic_DNA"/>
</dbReference>
<evidence type="ECO:0000256" key="5">
    <source>
        <dbReference type="ARBA" id="ARBA00023136"/>
    </source>
</evidence>
<evidence type="ECO:0000256" key="1">
    <source>
        <dbReference type="ARBA" id="ARBA00004651"/>
    </source>
</evidence>
<dbReference type="KEGG" id="ote:Oter_0732"/>
<dbReference type="Pfam" id="PF14237">
    <property type="entry name" value="GYF_2"/>
    <property type="match status" value="1"/>
</dbReference>
<dbReference type="InterPro" id="IPR025640">
    <property type="entry name" value="GYF_2"/>
</dbReference>
<keyword evidence="3 6" id="KW-0812">Transmembrane</keyword>
<dbReference type="Pfam" id="PF06271">
    <property type="entry name" value="RDD"/>
    <property type="match status" value="1"/>
</dbReference>
<dbReference type="PANTHER" id="PTHR36115">
    <property type="entry name" value="PROLINE-RICH ANTIGEN HOMOLOG-RELATED"/>
    <property type="match status" value="1"/>
</dbReference>
<sequence>MHVRLERMFTIIGGDGKEYGPATAAQVRSWIAAGRANLQTKAKALGTDEWRALGDFPEFAAPAVPPPMGGVAETTMVSPSGAALAGRGARLGARVIDWIIELICTVPGLLMIGPDFMRIVTAAMQGHEPDASELNLTRLGMGGLLLAGGWLLQLVVQVWLLSVRGQSIGKLLLRIRVVRLDDTKAGFVHAWLMREALVTLIGVVAGLLPFVGPILLRPGFHLTDWCFIFRDDQRCVHDLIAGTKVVQA</sequence>
<feature type="transmembrane region" description="Helical" evidence="6">
    <location>
        <begin position="98"/>
        <end position="119"/>
    </location>
</feature>
<proteinExistence type="predicted"/>
<evidence type="ECO:0000256" key="6">
    <source>
        <dbReference type="SAM" id="Phobius"/>
    </source>
</evidence>
<reference evidence="9 10" key="1">
    <citation type="journal article" date="2011" name="J. Bacteriol.">
        <title>Genome sequence of the verrucomicrobium Opitutus terrae PB90-1, an abundant inhabitant of rice paddy soil ecosystems.</title>
        <authorList>
            <person name="van Passel M.W."/>
            <person name="Kant R."/>
            <person name="Palva A."/>
            <person name="Copeland A."/>
            <person name="Lucas S."/>
            <person name="Lapidus A."/>
            <person name="Glavina del Rio T."/>
            <person name="Pitluck S."/>
            <person name="Goltsman E."/>
            <person name="Clum A."/>
            <person name="Sun H."/>
            <person name="Schmutz J."/>
            <person name="Larimer F.W."/>
            <person name="Land M.L."/>
            <person name="Hauser L."/>
            <person name="Kyrpides N."/>
            <person name="Mikhailova N."/>
            <person name="Richardson P.P."/>
            <person name="Janssen P.H."/>
            <person name="de Vos W.M."/>
            <person name="Smidt H."/>
        </authorList>
    </citation>
    <scope>NUCLEOTIDE SEQUENCE [LARGE SCALE GENOMIC DNA]</scope>
    <source>
        <strain evidence="10">DSM 11246 / JCM 15787 / PB90-1</strain>
    </source>
</reference>
<dbReference type="PANTHER" id="PTHR36115:SF4">
    <property type="entry name" value="MEMBRANE PROTEIN"/>
    <property type="match status" value="1"/>
</dbReference>
<dbReference type="RefSeq" id="WP_012373559.1">
    <property type="nucleotide sequence ID" value="NC_010571.1"/>
</dbReference>
<evidence type="ECO:0000313" key="10">
    <source>
        <dbReference type="Proteomes" id="UP000007013"/>
    </source>
</evidence>
<protein>
    <submittedName>
        <fullName evidence="9">RDD domain containing protein</fullName>
    </submittedName>
</protein>
<evidence type="ECO:0000256" key="3">
    <source>
        <dbReference type="ARBA" id="ARBA00022692"/>
    </source>
</evidence>
<evidence type="ECO:0000256" key="4">
    <source>
        <dbReference type="ARBA" id="ARBA00022989"/>
    </source>
</evidence>
<accession>B1ZUH8</accession>
<feature type="domain" description="RDD" evidence="7">
    <location>
        <begin position="85"/>
        <end position="242"/>
    </location>
</feature>
<evidence type="ECO:0000256" key="2">
    <source>
        <dbReference type="ARBA" id="ARBA00022475"/>
    </source>
</evidence>
<feature type="transmembrane region" description="Helical" evidence="6">
    <location>
        <begin position="196"/>
        <end position="216"/>
    </location>
</feature>
<dbReference type="STRING" id="452637.Oter_0732"/>
<dbReference type="HOGENOM" id="CLU_079635_3_0_0"/>
<dbReference type="InterPro" id="IPR010432">
    <property type="entry name" value="RDD"/>
</dbReference>
<dbReference type="OrthoDB" id="192441at2"/>
<dbReference type="InterPro" id="IPR051791">
    <property type="entry name" value="Pra-immunoreactive"/>
</dbReference>
<name>B1ZUH8_OPITP</name>
<comment type="subcellular location">
    <subcellularLocation>
        <location evidence="1">Cell membrane</location>
        <topology evidence="1">Multi-pass membrane protein</topology>
    </subcellularLocation>
</comment>
<feature type="transmembrane region" description="Helical" evidence="6">
    <location>
        <begin position="139"/>
        <end position="161"/>
    </location>
</feature>